<dbReference type="GeneID" id="89992742"/>
<dbReference type="RefSeq" id="XP_064723844.1">
    <property type="nucleotide sequence ID" value="XM_064867772.1"/>
</dbReference>
<reference evidence="1 2" key="1">
    <citation type="submission" date="2024-01" db="EMBL/GenBank/DDBJ databases">
        <title>Comparative genomics of Cryptococcus and Kwoniella reveals pathogenesis evolution and contrasting modes of karyotype evolution via chromosome fusion or intercentromeric recombination.</title>
        <authorList>
            <person name="Coelho M.A."/>
            <person name="David-Palma M."/>
            <person name="Shea T."/>
            <person name="Bowers K."/>
            <person name="McGinley-Smith S."/>
            <person name="Mohammad A.W."/>
            <person name="Gnirke A."/>
            <person name="Yurkov A.M."/>
            <person name="Nowrousian M."/>
            <person name="Sun S."/>
            <person name="Cuomo C.A."/>
            <person name="Heitman J."/>
        </authorList>
    </citation>
    <scope>NUCLEOTIDE SEQUENCE [LARGE SCALE GENOMIC DNA]</scope>
    <source>
        <strain evidence="1 2">7685027</strain>
    </source>
</reference>
<proteinExistence type="predicted"/>
<name>A0ABZ2B1D3_9TREE</name>
<protein>
    <submittedName>
        <fullName evidence="1">Uncharacterized protein</fullName>
    </submittedName>
</protein>
<accession>A0ABZ2B1D3</accession>
<evidence type="ECO:0000313" key="2">
    <source>
        <dbReference type="Proteomes" id="UP001432216"/>
    </source>
</evidence>
<dbReference type="Proteomes" id="UP001432216">
    <property type="component" value="Chromosome 11"/>
</dbReference>
<keyword evidence="2" id="KW-1185">Reference proteome</keyword>
<dbReference type="EMBL" id="CP143816">
    <property type="protein sequence ID" value="WVO24605.1"/>
    <property type="molecule type" value="Genomic_DNA"/>
</dbReference>
<gene>
    <name evidence="1" type="ORF">IAS62_005973</name>
</gene>
<sequence>MDLSLLSSRRIQNLLQRERPPRSPSRAGSLVMAFSRKVGHRLELFFAVFHDESGGRDEVEYVGLMTKLIDTVVDEVGTGQGLPETVWKGRRAEPFPPPGLDVQPLEEIVVRRSDKGLIEGHFVVASNVVLRGVSLD</sequence>
<evidence type="ECO:0000313" key="1">
    <source>
        <dbReference type="EMBL" id="WVO24605.1"/>
    </source>
</evidence>
<organism evidence="1 2">
    <name type="scientific">Cryptococcus decagattii</name>
    <dbReference type="NCBI Taxonomy" id="1859122"/>
    <lineage>
        <taxon>Eukaryota</taxon>
        <taxon>Fungi</taxon>
        <taxon>Dikarya</taxon>
        <taxon>Basidiomycota</taxon>
        <taxon>Agaricomycotina</taxon>
        <taxon>Tremellomycetes</taxon>
        <taxon>Tremellales</taxon>
        <taxon>Cryptococcaceae</taxon>
        <taxon>Cryptococcus</taxon>
        <taxon>Cryptococcus gattii species complex</taxon>
    </lineage>
</organism>